<dbReference type="EMBL" id="ARYH01000001">
    <property type="protein sequence ID" value="KCZ84228.1"/>
    <property type="molecule type" value="Genomic_DNA"/>
</dbReference>
<accession>A0A069E2U5</accession>
<dbReference type="eggNOG" id="COG2249">
    <property type="taxonomic scope" value="Bacteria"/>
</dbReference>
<keyword evidence="5" id="KW-1185">Reference proteome</keyword>
<dbReference type="Pfam" id="PF02525">
    <property type="entry name" value="Flavodoxin_2"/>
    <property type="match status" value="1"/>
</dbReference>
<dbReference type="InterPro" id="IPR051545">
    <property type="entry name" value="NAD(P)H_dehydrogenase_qn"/>
</dbReference>
<dbReference type="InterPro" id="IPR029039">
    <property type="entry name" value="Flavoprotein-like_sf"/>
</dbReference>
<evidence type="ECO:0000256" key="2">
    <source>
        <dbReference type="ARBA" id="ARBA00023002"/>
    </source>
</evidence>
<proteinExistence type="inferred from homology"/>
<dbReference type="GO" id="GO:0005829">
    <property type="term" value="C:cytosol"/>
    <property type="evidence" value="ECO:0007669"/>
    <property type="project" value="TreeGrafter"/>
</dbReference>
<dbReference type="PANTHER" id="PTHR10204">
    <property type="entry name" value="NAD P H OXIDOREDUCTASE-RELATED"/>
    <property type="match status" value="1"/>
</dbReference>
<organism evidence="4 5">
    <name type="scientific">Hyphomonas adhaerens MHS-3</name>
    <dbReference type="NCBI Taxonomy" id="1280949"/>
    <lineage>
        <taxon>Bacteria</taxon>
        <taxon>Pseudomonadati</taxon>
        <taxon>Pseudomonadota</taxon>
        <taxon>Alphaproteobacteria</taxon>
        <taxon>Hyphomonadales</taxon>
        <taxon>Hyphomonadaceae</taxon>
        <taxon>Hyphomonas</taxon>
    </lineage>
</organism>
<comment type="caution">
    <text evidence="4">The sequence shown here is derived from an EMBL/GenBank/DDBJ whole genome shotgun (WGS) entry which is preliminary data.</text>
</comment>
<dbReference type="RefSeq" id="WP_035568799.1">
    <property type="nucleotide sequence ID" value="NZ_ARYH01000001.1"/>
</dbReference>
<evidence type="ECO:0000259" key="3">
    <source>
        <dbReference type="Pfam" id="PF02525"/>
    </source>
</evidence>
<name>A0A069E2U5_9PROT</name>
<dbReference type="AlphaFoldDB" id="A0A069E2U5"/>
<dbReference type="Proteomes" id="UP000027446">
    <property type="component" value="Unassembled WGS sequence"/>
</dbReference>
<dbReference type="GO" id="GO:0003955">
    <property type="term" value="F:NAD(P)H dehydrogenase (quinone) activity"/>
    <property type="evidence" value="ECO:0007669"/>
    <property type="project" value="TreeGrafter"/>
</dbReference>
<comment type="similarity">
    <text evidence="1">Belongs to the NAD(P)H dehydrogenase (quinone) family.</text>
</comment>
<evidence type="ECO:0000256" key="1">
    <source>
        <dbReference type="ARBA" id="ARBA00006252"/>
    </source>
</evidence>
<evidence type="ECO:0000313" key="4">
    <source>
        <dbReference type="EMBL" id="KCZ84228.1"/>
    </source>
</evidence>
<dbReference type="Gene3D" id="3.40.50.360">
    <property type="match status" value="1"/>
</dbReference>
<protein>
    <submittedName>
        <fullName evidence="4">NAD(P)H dehydrogenase (Quinone)</fullName>
    </submittedName>
</protein>
<gene>
    <name evidence="4" type="ORF">HAD_01075</name>
</gene>
<keyword evidence="2" id="KW-0560">Oxidoreductase</keyword>
<dbReference type="STRING" id="1280949.HAD_01075"/>
<dbReference type="InterPro" id="IPR003680">
    <property type="entry name" value="Flavodoxin_fold"/>
</dbReference>
<dbReference type="OrthoDB" id="9798454at2"/>
<dbReference type="PATRIC" id="fig|1280949.3.peg.219"/>
<reference evidence="4 5" key="1">
    <citation type="journal article" date="2014" name="Antonie Van Leeuwenhoek">
        <title>Hyphomonas beringensis sp. nov. and Hyphomonas chukchiensis sp. nov., isolated from surface seawater of the Bering Sea and Chukchi Sea.</title>
        <authorList>
            <person name="Li C."/>
            <person name="Lai Q."/>
            <person name="Li G."/>
            <person name="Dong C."/>
            <person name="Wang J."/>
            <person name="Liao Y."/>
            <person name="Shao Z."/>
        </authorList>
    </citation>
    <scope>NUCLEOTIDE SEQUENCE [LARGE SCALE GENOMIC DNA]</scope>
    <source>
        <strain evidence="4 5">MHS-3</strain>
    </source>
</reference>
<dbReference type="SUPFAM" id="SSF52218">
    <property type="entry name" value="Flavoproteins"/>
    <property type="match status" value="1"/>
</dbReference>
<dbReference type="PANTHER" id="PTHR10204:SF34">
    <property type="entry name" value="NAD(P)H DEHYDROGENASE [QUINONE] 1 ISOFORM 1"/>
    <property type="match status" value="1"/>
</dbReference>
<evidence type="ECO:0000313" key="5">
    <source>
        <dbReference type="Proteomes" id="UP000027446"/>
    </source>
</evidence>
<feature type="domain" description="Flavodoxin-like fold" evidence="3">
    <location>
        <begin position="4"/>
        <end position="171"/>
    </location>
</feature>
<sequence>MTKSICIINGHPDPDPKHLIHALCDAYADGAESAGHTVTRIDVAALDIPLLRSAEEFETPPPEPILTEREKIAAAEHLLIAFPLWMGNMPAMLKAFFEQAARGEFFLGESDNGWPAQMMKGKSARVLVSMGMPGLVYRFGMDAGALKALERGLLGLSGFHPLHHTIIGGAGELGEEGYRSWETFCRKIGAEGT</sequence>